<feature type="transmembrane region" description="Helical" evidence="1">
    <location>
        <begin position="284"/>
        <end position="302"/>
    </location>
</feature>
<feature type="chain" id="PRO_5047488008" evidence="2">
    <location>
        <begin position="18"/>
        <end position="350"/>
    </location>
</feature>
<accession>A0ABS6L9M9</accession>
<comment type="caution">
    <text evidence="3">The sequence shown here is derived from an EMBL/GenBank/DDBJ whole genome shotgun (WGS) entry which is preliminary data.</text>
</comment>
<dbReference type="EMBL" id="JAFMOY010000093">
    <property type="protein sequence ID" value="MBU9843631.1"/>
    <property type="molecule type" value="Genomic_DNA"/>
</dbReference>
<keyword evidence="4" id="KW-1185">Reference proteome</keyword>
<dbReference type="Proteomes" id="UP000739284">
    <property type="component" value="Unassembled WGS sequence"/>
</dbReference>
<dbReference type="PANTHER" id="PTHR40940:SF1">
    <property type="entry name" value="PROTEIN BATD"/>
    <property type="match status" value="1"/>
</dbReference>
<dbReference type="PANTHER" id="PTHR40940">
    <property type="entry name" value="PROTEIN BATD-RELATED"/>
    <property type="match status" value="1"/>
</dbReference>
<evidence type="ECO:0000313" key="3">
    <source>
        <dbReference type="EMBL" id="MBU9843631.1"/>
    </source>
</evidence>
<keyword evidence="1" id="KW-1133">Transmembrane helix</keyword>
<evidence type="ECO:0000256" key="2">
    <source>
        <dbReference type="SAM" id="SignalP"/>
    </source>
</evidence>
<proteinExistence type="predicted"/>
<keyword evidence="2" id="KW-0732">Signal</keyword>
<protein>
    <submittedName>
        <fullName evidence="3">BatD family protein</fullName>
    </submittedName>
</protein>
<evidence type="ECO:0000256" key="1">
    <source>
        <dbReference type="SAM" id="Phobius"/>
    </source>
</evidence>
<keyword evidence="1" id="KW-0812">Transmembrane</keyword>
<gene>
    <name evidence="3" type="ORF">J1784_01040</name>
</gene>
<dbReference type="InterPro" id="IPR025738">
    <property type="entry name" value="BatD"/>
</dbReference>
<dbReference type="RefSeq" id="WP_217147681.1">
    <property type="nucleotide sequence ID" value="NZ_JAFMOY010000093.1"/>
</dbReference>
<evidence type="ECO:0000313" key="4">
    <source>
        <dbReference type="Proteomes" id="UP000739284"/>
    </source>
</evidence>
<sequence length="350" mass="38849">MKGLMLILLLTVLPARAAMDITRELVAPDNVVPGQPLRVAVTFWTDTWFNPPPQWPDFIIENGSLLTTPLPNQLLSRRKDGTSWSGIRLERQVMAWDQGTLRFPATEVTLTSPGQPPVTVSLPAIEKPVNWPQGTKQPDRFLPASHLTLSQKITQFHAADDKQLHAGDVIERAVTVKARGIVANQIPLLLYAIPGTQTQSLPAQSQLLTEGRGDVDGAERTERLRYLPSQAGTVTLPPVQLRWWDTDHQQWQLAELPGATFHIAAARGAGSEAALRGSTGEEKWHIILPAVAVVILAVILWFSRHPIARGGRYLHRRWQRFWHPVPLSELTPDRHIHTAIASSTASKRAT</sequence>
<feature type="signal peptide" evidence="2">
    <location>
        <begin position="1"/>
        <end position="17"/>
    </location>
</feature>
<keyword evidence="1" id="KW-0472">Membrane</keyword>
<name>A0ABS6L9M9_9GAMM</name>
<organism evidence="3 4">
    <name type="scientific">Rahnella ecdela</name>
    <dbReference type="NCBI Taxonomy" id="2816250"/>
    <lineage>
        <taxon>Bacteria</taxon>
        <taxon>Pseudomonadati</taxon>
        <taxon>Pseudomonadota</taxon>
        <taxon>Gammaproteobacteria</taxon>
        <taxon>Enterobacterales</taxon>
        <taxon>Yersiniaceae</taxon>
        <taxon>Rahnella</taxon>
    </lineage>
</organism>
<reference evidence="3 4" key="1">
    <citation type="submission" date="2021-03" db="EMBL/GenBank/DDBJ databases">
        <title>Five novel Rahnella species.</title>
        <authorList>
            <person name="Brady C."/>
            <person name="Asselin J."/>
            <person name="Beer S."/>
            <person name="Bruberg M.B."/>
            <person name="Crampton B."/>
            <person name="Venter S."/>
            <person name="Arnold D."/>
            <person name="Denman S."/>
        </authorList>
    </citation>
    <scope>NUCLEOTIDE SEQUENCE [LARGE SCALE GENOMIC DNA]</scope>
    <source>
        <strain evidence="3 4">FRB 231</strain>
    </source>
</reference>